<dbReference type="PRINTS" id="PR00742">
    <property type="entry name" value="GLHYDRLASE35"/>
</dbReference>
<dbReference type="FunFam" id="2.60.120.260:FF:000049">
    <property type="entry name" value="Beta-galactosidase"/>
    <property type="match status" value="1"/>
</dbReference>
<name>A0A8C9RD74_SCLFO</name>
<feature type="domain" description="Beta-galactosidase 1-like first all-beta" evidence="6">
    <location>
        <begin position="355"/>
        <end position="456"/>
    </location>
</feature>
<sequence>MEKSGMSRRCGLNADSSQFTLDGKPIRILGGSMHYFRVPRAYWNDRMLKMKACGLNTITTYVPWNLHEPERGVFNFRGQLDLLTFINEAAQVGLWVILRPGPYICAEWDLGGLPSWLLRDRNMTLRTTYAGFTEAVNSYFDELVPRLVPVQFSRGGPIIAVQVENEYGSYAKDDQYMSFIKNALESRGICELLLTSDNREGFQSGGVNGALRTINFQKLTSGMIKHLDHLQASPQRAKLVMEYWSGWFDVWGEDHHTFSVLKQGMSINIYMFHGGTNFGFMNGAVDYGTYKPQITSYDYDAPLSEAGDYTKKYHLLRSLFSSYQSKFHLLCILLKPHQSESPVNMENLPINDGSGQSYGYTLYETTIATGGTLNSRNNVRDRALVYADSLFIGVLDYKTQKLTVPNGKGDQKLRLLLENCGRVNYGKALNYQRKGLIGDIVLNNVPLKDFTHYTLDMKPAFIDRCWSWERVYISLTATLCWLDPQDWSKGVVFVNGQNLGRYWPIGPQKTLYLPGPWLKSGTNQVIVFEEQKAGDEIHFTDLPNLGKNADVN</sequence>
<dbReference type="FunFam" id="3.20.20.80:FF:000036">
    <property type="entry name" value="Beta-galactosidase"/>
    <property type="match status" value="1"/>
</dbReference>
<proteinExistence type="inferred from homology"/>
<dbReference type="InterPro" id="IPR019801">
    <property type="entry name" value="Glyco_hydro_35_CS"/>
</dbReference>
<comment type="similarity">
    <text evidence="1">Belongs to the glycosyl hydrolase 35 family.</text>
</comment>
<dbReference type="GO" id="GO:0004565">
    <property type="term" value="F:beta-galactosidase activity"/>
    <property type="evidence" value="ECO:0007669"/>
    <property type="project" value="InterPro"/>
</dbReference>
<dbReference type="PIRSF" id="PIRSF006336">
    <property type="entry name" value="B-gal"/>
    <property type="match status" value="1"/>
</dbReference>
<dbReference type="Pfam" id="PF01301">
    <property type="entry name" value="Glyco_hydro_35"/>
    <property type="match status" value="1"/>
</dbReference>
<dbReference type="InterPro" id="IPR001944">
    <property type="entry name" value="Glycoside_Hdrlase_35"/>
</dbReference>
<evidence type="ECO:0000256" key="2">
    <source>
        <dbReference type="ARBA" id="ARBA00022801"/>
    </source>
</evidence>
<evidence type="ECO:0000313" key="9">
    <source>
        <dbReference type="Proteomes" id="UP000694397"/>
    </source>
</evidence>
<dbReference type="PROSITE" id="PS01182">
    <property type="entry name" value="GLYCOSYL_HYDROL_F35"/>
    <property type="match status" value="1"/>
</dbReference>
<dbReference type="InterPro" id="IPR008979">
    <property type="entry name" value="Galactose-bd-like_sf"/>
</dbReference>
<keyword evidence="3" id="KW-0326">Glycosidase</keyword>
<keyword evidence="2" id="KW-0378">Hydrolase</keyword>
<evidence type="ECO:0000256" key="3">
    <source>
        <dbReference type="ARBA" id="ARBA00023295"/>
    </source>
</evidence>
<dbReference type="InterPro" id="IPR017853">
    <property type="entry name" value="GH"/>
</dbReference>
<keyword evidence="9" id="KW-1185">Reference proteome</keyword>
<feature type="domain" description="Glycoside hydrolase 35 catalytic" evidence="5">
    <location>
        <begin position="18"/>
        <end position="321"/>
    </location>
</feature>
<dbReference type="GO" id="GO:0005975">
    <property type="term" value="P:carbohydrate metabolic process"/>
    <property type="evidence" value="ECO:0007669"/>
    <property type="project" value="InterPro"/>
</dbReference>
<evidence type="ECO:0000256" key="4">
    <source>
        <dbReference type="PIRSR" id="PIRSR006336-1"/>
    </source>
</evidence>
<dbReference type="AlphaFoldDB" id="A0A8C9RD74"/>
<dbReference type="Pfam" id="PF21317">
    <property type="entry name" value="BetaGal_ABD_1"/>
    <property type="match status" value="1"/>
</dbReference>
<dbReference type="InterPro" id="IPR048913">
    <property type="entry name" value="BetaGal_gal-bd"/>
</dbReference>
<dbReference type="Gene3D" id="2.60.120.260">
    <property type="entry name" value="Galactose-binding domain-like"/>
    <property type="match status" value="3"/>
</dbReference>
<organism evidence="8 9">
    <name type="scientific">Scleropages formosus</name>
    <name type="common">Asian bonytongue</name>
    <name type="synonym">Osteoglossum formosum</name>
    <dbReference type="NCBI Taxonomy" id="113540"/>
    <lineage>
        <taxon>Eukaryota</taxon>
        <taxon>Metazoa</taxon>
        <taxon>Chordata</taxon>
        <taxon>Craniata</taxon>
        <taxon>Vertebrata</taxon>
        <taxon>Euteleostomi</taxon>
        <taxon>Actinopterygii</taxon>
        <taxon>Neopterygii</taxon>
        <taxon>Teleostei</taxon>
        <taxon>Osteoglossocephala</taxon>
        <taxon>Osteoglossomorpha</taxon>
        <taxon>Osteoglossiformes</taxon>
        <taxon>Osteoglossidae</taxon>
        <taxon>Scleropages</taxon>
    </lineage>
</organism>
<evidence type="ECO:0000259" key="7">
    <source>
        <dbReference type="Pfam" id="PF21467"/>
    </source>
</evidence>
<evidence type="ECO:0000259" key="6">
    <source>
        <dbReference type="Pfam" id="PF21317"/>
    </source>
</evidence>
<reference evidence="8 9" key="1">
    <citation type="submission" date="2019-04" db="EMBL/GenBank/DDBJ databases">
        <authorList>
            <consortium name="Wellcome Sanger Institute Data Sharing"/>
        </authorList>
    </citation>
    <scope>NUCLEOTIDE SEQUENCE [LARGE SCALE GENOMIC DNA]</scope>
</reference>
<dbReference type="SUPFAM" id="SSF49785">
    <property type="entry name" value="Galactose-binding domain-like"/>
    <property type="match status" value="1"/>
</dbReference>
<feature type="active site" description="Nucleophile" evidence="4">
    <location>
        <position position="242"/>
    </location>
</feature>
<feature type="domain" description="Beta-galactosidase galactose-binding" evidence="7">
    <location>
        <begin position="480"/>
        <end position="523"/>
    </location>
</feature>
<dbReference type="Ensembl" id="ENSSFOT00015014305.2">
    <property type="protein sequence ID" value="ENSSFOP00015014133.2"/>
    <property type="gene ID" value="ENSSFOG00015009125.2"/>
</dbReference>
<reference evidence="8" key="2">
    <citation type="submission" date="2025-08" db="UniProtKB">
        <authorList>
            <consortium name="Ensembl"/>
        </authorList>
    </citation>
    <scope>IDENTIFICATION</scope>
</reference>
<dbReference type="GeneTree" id="ENSGT00950000182942"/>
<evidence type="ECO:0000256" key="1">
    <source>
        <dbReference type="ARBA" id="ARBA00009809"/>
    </source>
</evidence>
<accession>A0A8C9RD74</accession>
<evidence type="ECO:0000313" key="8">
    <source>
        <dbReference type="Ensembl" id="ENSSFOP00015014133.2"/>
    </source>
</evidence>
<evidence type="ECO:0000259" key="5">
    <source>
        <dbReference type="Pfam" id="PF01301"/>
    </source>
</evidence>
<dbReference type="Proteomes" id="UP000694397">
    <property type="component" value="Chromosome 10"/>
</dbReference>
<gene>
    <name evidence="8" type="primary">glb1l2</name>
</gene>
<dbReference type="Gene3D" id="3.20.20.80">
    <property type="entry name" value="Glycosidases"/>
    <property type="match status" value="1"/>
</dbReference>
<dbReference type="Pfam" id="PF21467">
    <property type="entry name" value="BetaGal_gal-bd"/>
    <property type="match status" value="1"/>
</dbReference>
<dbReference type="InterPro" id="IPR026283">
    <property type="entry name" value="B-gal_1-like"/>
</dbReference>
<dbReference type="InterPro" id="IPR048912">
    <property type="entry name" value="BetaGal1-like_ABD1"/>
</dbReference>
<dbReference type="InterPro" id="IPR031330">
    <property type="entry name" value="Gly_Hdrlase_35_cat"/>
</dbReference>
<protein>
    <submittedName>
        <fullName evidence="8">Si:dkey-224e22.2</fullName>
    </submittedName>
</protein>
<feature type="active site" description="Proton donor" evidence="4">
    <location>
        <position position="166"/>
    </location>
</feature>
<dbReference type="SUPFAM" id="SSF51445">
    <property type="entry name" value="(Trans)glycosidases"/>
    <property type="match status" value="1"/>
</dbReference>
<dbReference type="PANTHER" id="PTHR23421">
    <property type="entry name" value="BETA-GALACTOSIDASE RELATED"/>
    <property type="match status" value="1"/>
</dbReference>
<reference evidence="8" key="3">
    <citation type="submission" date="2025-09" db="UniProtKB">
        <authorList>
            <consortium name="Ensembl"/>
        </authorList>
    </citation>
    <scope>IDENTIFICATION</scope>
</reference>